<dbReference type="PANTHER" id="PTHR22761:SF10">
    <property type="entry name" value="GH13992P"/>
    <property type="match status" value="1"/>
</dbReference>
<evidence type="ECO:0000256" key="4">
    <source>
        <dbReference type="SAM" id="MobiDB-lite"/>
    </source>
</evidence>
<dbReference type="GO" id="GO:0009898">
    <property type="term" value="C:cytoplasmic side of plasma membrane"/>
    <property type="evidence" value="ECO:0007669"/>
    <property type="project" value="TreeGrafter"/>
</dbReference>
<reference evidence="5 6" key="1">
    <citation type="submission" date="2022-01" db="EMBL/GenBank/DDBJ databases">
        <title>A chromosome-scale genome assembly of the false clownfish, Amphiprion ocellaris.</title>
        <authorList>
            <person name="Ryu T."/>
        </authorList>
    </citation>
    <scope>NUCLEOTIDE SEQUENCE [LARGE SCALE GENOMIC DNA]</scope>
</reference>
<accession>A0AAQ6AGS5</accession>
<evidence type="ECO:0000313" key="5">
    <source>
        <dbReference type="Ensembl" id="ENSAOCP00000075861.1"/>
    </source>
</evidence>
<evidence type="ECO:0000256" key="1">
    <source>
        <dbReference type="ARBA" id="ARBA00004177"/>
    </source>
</evidence>
<proteinExistence type="inferred from homology"/>
<dbReference type="RefSeq" id="XP_023139073.1">
    <property type="nucleotide sequence ID" value="XM_023283305.2"/>
</dbReference>
<evidence type="ECO:0000256" key="2">
    <source>
        <dbReference type="ARBA" id="ARBA00006190"/>
    </source>
</evidence>
<dbReference type="Ensembl" id="ENSAOCT00000048835.1">
    <property type="protein sequence ID" value="ENSAOCP00000075861.1"/>
    <property type="gene ID" value="ENSAOCG00000025165.1"/>
</dbReference>
<sequence>MSNLNKILGGGERVRKTTGQQAGIPELTETEERLLKKREFLKEKIEQELLFTKKNSRTNRKLALEALMRKMRHEKQLEITDCALTAMTAAQKNIEFVHKVTDLMKEHHVTEDIPDSICSSAGMEVEFDEDVLLAELEKLQENLDESLFEMDGKEDRVSSLQLSTESPSSPAEMDEEEIEEQLEYLQRWAREPLETQQKHTDV</sequence>
<keyword evidence="3" id="KW-0967">Endosome</keyword>
<feature type="region of interest" description="Disordered" evidence="4">
    <location>
        <begin position="154"/>
        <end position="178"/>
    </location>
</feature>
<organism evidence="5 6">
    <name type="scientific">Amphiprion ocellaris</name>
    <name type="common">Clown anemonefish</name>
    <dbReference type="NCBI Taxonomy" id="80972"/>
    <lineage>
        <taxon>Eukaryota</taxon>
        <taxon>Metazoa</taxon>
        <taxon>Chordata</taxon>
        <taxon>Craniata</taxon>
        <taxon>Vertebrata</taxon>
        <taxon>Euteleostomi</taxon>
        <taxon>Actinopterygii</taxon>
        <taxon>Neopterygii</taxon>
        <taxon>Teleostei</taxon>
        <taxon>Neoteleostei</taxon>
        <taxon>Acanthomorphata</taxon>
        <taxon>Ovalentaria</taxon>
        <taxon>Pomacentridae</taxon>
        <taxon>Amphiprion</taxon>
    </lineage>
</organism>
<name>A0AAQ6AGS5_AMPOC</name>
<dbReference type="Proteomes" id="UP001501940">
    <property type="component" value="Chromosome 3"/>
</dbReference>
<comment type="subcellular location">
    <subcellularLocation>
        <location evidence="1">Endosome</location>
    </subcellularLocation>
</comment>
<comment type="similarity">
    <text evidence="2">Belongs to the SNF7 family.</text>
</comment>
<reference evidence="5" key="3">
    <citation type="submission" date="2025-09" db="UniProtKB">
        <authorList>
            <consortium name="Ensembl"/>
        </authorList>
    </citation>
    <scope>IDENTIFICATION</scope>
</reference>
<evidence type="ECO:0000313" key="6">
    <source>
        <dbReference type="Proteomes" id="UP001501940"/>
    </source>
</evidence>
<dbReference type="GO" id="GO:0000815">
    <property type="term" value="C:ESCRT III complex"/>
    <property type="evidence" value="ECO:0007669"/>
    <property type="project" value="TreeGrafter"/>
</dbReference>
<evidence type="ECO:0000256" key="3">
    <source>
        <dbReference type="ARBA" id="ARBA00022753"/>
    </source>
</evidence>
<dbReference type="Pfam" id="PF03357">
    <property type="entry name" value="Snf7"/>
    <property type="match status" value="1"/>
</dbReference>
<dbReference type="KEGG" id="aoce:111577168"/>
<dbReference type="AlphaFoldDB" id="A0AAQ6AGS5"/>
<feature type="compositionally biased region" description="Low complexity" evidence="4">
    <location>
        <begin position="158"/>
        <end position="170"/>
    </location>
</feature>
<dbReference type="GeneID" id="111577168"/>
<dbReference type="GO" id="GO:0032511">
    <property type="term" value="P:late endosome to vacuole transport via multivesicular body sorting pathway"/>
    <property type="evidence" value="ECO:0007669"/>
    <property type="project" value="TreeGrafter"/>
</dbReference>
<keyword evidence="6" id="KW-1185">Reference proteome</keyword>
<dbReference type="GO" id="GO:0005771">
    <property type="term" value="C:multivesicular body"/>
    <property type="evidence" value="ECO:0007669"/>
    <property type="project" value="TreeGrafter"/>
</dbReference>
<dbReference type="Gene3D" id="1.10.287.1060">
    <property type="entry name" value="ESAT-6-like"/>
    <property type="match status" value="1"/>
</dbReference>
<dbReference type="InterPro" id="IPR005024">
    <property type="entry name" value="Snf7_fam"/>
</dbReference>
<reference evidence="5" key="2">
    <citation type="submission" date="2025-08" db="UniProtKB">
        <authorList>
            <consortium name="Ensembl"/>
        </authorList>
    </citation>
    <scope>IDENTIFICATION</scope>
</reference>
<dbReference type="GeneTree" id="ENSGT00940000154663"/>
<dbReference type="GO" id="GO:0006900">
    <property type="term" value="P:vesicle budding from membrane"/>
    <property type="evidence" value="ECO:0007669"/>
    <property type="project" value="TreeGrafter"/>
</dbReference>
<protein>
    <submittedName>
        <fullName evidence="5">Uncharacterized protein</fullName>
    </submittedName>
</protein>
<feature type="region of interest" description="Disordered" evidence="4">
    <location>
        <begin position="1"/>
        <end position="23"/>
    </location>
</feature>
<dbReference type="PANTHER" id="PTHR22761">
    <property type="entry name" value="CHARGED MULTIVESICULAR BODY PROTEIN"/>
    <property type="match status" value="1"/>
</dbReference>